<feature type="site" description="Enhances dephosphorylation of CheY-P" evidence="11">
    <location>
        <position position="144"/>
    </location>
</feature>
<evidence type="ECO:0000256" key="10">
    <source>
        <dbReference type="PIRNR" id="PIRNR002884"/>
    </source>
</evidence>
<gene>
    <name evidence="13" type="ORF">HGR_16590</name>
</gene>
<keyword evidence="7 10" id="KW-0378">Hydrolase</keyword>
<evidence type="ECO:0000256" key="2">
    <source>
        <dbReference type="ARBA" id="ARBA00005908"/>
    </source>
</evidence>
<comment type="subcellular location">
    <subcellularLocation>
        <location evidence="1 10">Cytoplasm</location>
    </subcellularLocation>
</comment>
<comment type="caution">
    <text evidence="13">The sequence shown here is derived from an EMBL/GenBank/DDBJ whole genome shotgun (WGS) entry which is preliminary data.</text>
</comment>
<dbReference type="InterPro" id="IPR050992">
    <property type="entry name" value="CheZ_family_phosphatases"/>
</dbReference>
<keyword evidence="8 10" id="KW-0904">Protein phosphatase</keyword>
<evidence type="ECO:0000313" key="14">
    <source>
        <dbReference type="Proteomes" id="UP000016368"/>
    </source>
</evidence>
<comment type="similarity">
    <text evidence="2 10">Belongs to the CheZ family.</text>
</comment>
<dbReference type="EMBL" id="AEGR01000109">
    <property type="protein sequence ID" value="EGI75398.1"/>
    <property type="molecule type" value="Genomic_DNA"/>
</dbReference>
<reference evidence="13 14" key="1">
    <citation type="journal article" date="2011" name="EMBO J.">
        <title>Structural diversity of bacterial flagellar motors.</title>
        <authorList>
            <person name="Chen S."/>
            <person name="Beeby M."/>
            <person name="Murphy G.E."/>
            <person name="Leadbetter J.R."/>
            <person name="Hendrixson D.R."/>
            <person name="Briegel A."/>
            <person name="Li Z."/>
            <person name="Shi J."/>
            <person name="Tocheva E.I."/>
            <person name="Muller A."/>
            <person name="Dobro M.J."/>
            <person name="Jensen G.J."/>
        </authorList>
    </citation>
    <scope>NUCLEOTIDE SEQUENCE [LARGE SCALE GENOMIC DNA]</scope>
    <source>
        <strain evidence="13 14">ATCC 19624</strain>
    </source>
</reference>
<evidence type="ECO:0000256" key="9">
    <source>
        <dbReference type="ARBA" id="ARBA00029599"/>
    </source>
</evidence>
<name>F3KXX3_9BURK</name>
<dbReference type="PIRSF" id="PIRSF002884">
    <property type="entry name" value="CheZ"/>
    <property type="match status" value="1"/>
</dbReference>
<evidence type="ECO:0000256" key="6">
    <source>
        <dbReference type="ARBA" id="ARBA00022779"/>
    </source>
</evidence>
<evidence type="ECO:0000256" key="11">
    <source>
        <dbReference type="PIRSR" id="PIRSR002884-1"/>
    </source>
</evidence>
<evidence type="ECO:0000256" key="8">
    <source>
        <dbReference type="ARBA" id="ARBA00022912"/>
    </source>
</evidence>
<dbReference type="PANTHER" id="PTHR43693">
    <property type="entry name" value="PROTEIN PHOSPHATASE CHEZ"/>
    <property type="match status" value="1"/>
</dbReference>
<evidence type="ECO:0000256" key="4">
    <source>
        <dbReference type="ARBA" id="ARBA00022490"/>
    </source>
</evidence>
<proteinExistence type="inferred from homology"/>
<dbReference type="GO" id="GO:0005737">
    <property type="term" value="C:cytoplasm"/>
    <property type="evidence" value="ECO:0007669"/>
    <property type="project" value="UniProtKB-SubCell"/>
</dbReference>
<evidence type="ECO:0000256" key="3">
    <source>
        <dbReference type="ARBA" id="ARBA00018484"/>
    </source>
</evidence>
<protein>
    <recommendedName>
        <fullName evidence="3 10">Protein phosphatase CheZ</fullName>
        <ecNumber evidence="10">3.1.3.-</ecNumber>
    </recommendedName>
    <alternativeName>
        <fullName evidence="9 10">Chemotaxis protein CheZ</fullName>
    </alternativeName>
</protein>
<evidence type="ECO:0000256" key="5">
    <source>
        <dbReference type="ARBA" id="ARBA00022500"/>
    </source>
</evidence>
<organism evidence="13 14">
    <name type="scientific">Hylemonella gracilis ATCC 19624</name>
    <dbReference type="NCBI Taxonomy" id="887062"/>
    <lineage>
        <taxon>Bacteria</taxon>
        <taxon>Pseudomonadati</taxon>
        <taxon>Pseudomonadota</taxon>
        <taxon>Betaproteobacteria</taxon>
        <taxon>Burkholderiales</taxon>
        <taxon>Comamonadaceae</taxon>
        <taxon>Hylemonella</taxon>
    </lineage>
</organism>
<accession>F3KXX3</accession>
<keyword evidence="4 10" id="KW-0963">Cytoplasm</keyword>
<comment type="function">
    <text evidence="10">Plays an important role in bacterial chemotaxis signal transduction pathway by accelerating the dephosphorylation of phosphorylated CheY (CheY-P).</text>
</comment>
<dbReference type="GO" id="GO:0006935">
    <property type="term" value="P:chemotaxis"/>
    <property type="evidence" value="ECO:0007669"/>
    <property type="project" value="UniProtKB-KW"/>
</dbReference>
<evidence type="ECO:0000313" key="13">
    <source>
        <dbReference type="EMBL" id="EGI75398.1"/>
    </source>
</evidence>
<dbReference type="RefSeq" id="WP_006299481.1">
    <property type="nucleotide sequence ID" value="NZ_AEGR01000109.1"/>
</dbReference>
<keyword evidence="14" id="KW-1185">Reference proteome</keyword>
<dbReference type="GO" id="GO:0097588">
    <property type="term" value="P:archaeal or bacterial-type flagellum-dependent cell motility"/>
    <property type="evidence" value="ECO:0007669"/>
    <property type="project" value="UniProtKB-KW"/>
</dbReference>
<dbReference type="InterPro" id="IPR007439">
    <property type="entry name" value="Chemotax_Pase_CheZ"/>
</dbReference>
<dbReference type="Gene3D" id="1.10.287.500">
    <property type="entry name" value="Helix hairpin bin"/>
    <property type="match status" value="1"/>
</dbReference>
<dbReference type="SUPFAM" id="SSF75708">
    <property type="entry name" value="Chemotaxis phosphatase CheZ"/>
    <property type="match status" value="1"/>
</dbReference>
<dbReference type="PANTHER" id="PTHR43693:SF1">
    <property type="entry name" value="PROTEIN PHOSPHATASE CHEZ"/>
    <property type="match status" value="1"/>
</dbReference>
<dbReference type="AlphaFoldDB" id="F3KXX3"/>
<comment type="subunit">
    <text evidence="10">Homodimer.</text>
</comment>
<feature type="compositionally biased region" description="Basic and acidic residues" evidence="12">
    <location>
        <begin position="178"/>
        <end position="190"/>
    </location>
</feature>
<dbReference type="GO" id="GO:0050920">
    <property type="term" value="P:regulation of chemotaxis"/>
    <property type="evidence" value="ECO:0007669"/>
    <property type="project" value="InterPro"/>
</dbReference>
<dbReference type="eggNOG" id="COG3143">
    <property type="taxonomic scope" value="Bacteria"/>
</dbReference>
<evidence type="ECO:0000256" key="1">
    <source>
        <dbReference type="ARBA" id="ARBA00004496"/>
    </source>
</evidence>
<evidence type="ECO:0000256" key="12">
    <source>
        <dbReference type="SAM" id="MobiDB-lite"/>
    </source>
</evidence>
<feature type="region of interest" description="Disordered" evidence="12">
    <location>
        <begin position="178"/>
        <end position="201"/>
    </location>
</feature>
<dbReference type="Pfam" id="PF04344">
    <property type="entry name" value="CheZ"/>
    <property type="match status" value="1"/>
</dbReference>
<sequence>MNNHSATPDSGDMTFEALEVVHHKLGLLTRQLHDALQGLGLAEKLHGSAIELPDARSRLTYIAKLTGEAAEKVLNRVDQAKSQNDHVVAQTKHMIALLASDPVAAVAKGHVMNFLTDLEKTNTDLDQHLTEIMMAQDFHDLTGQVIARVLNLASNIEDQLVALLIQTAPADVQERLKQQTEQMEAEKEAAAKAPLTPETVKLGGPVVDPEKMASEVVTDQSQVDDLLASLGF</sequence>
<evidence type="ECO:0000256" key="7">
    <source>
        <dbReference type="ARBA" id="ARBA00022801"/>
    </source>
</evidence>
<dbReference type="GO" id="GO:0004721">
    <property type="term" value="F:phosphoprotein phosphatase activity"/>
    <property type="evidence" value="ECO:0007669"/>
    <property type="project" value="UniProtKB-KW"/>
</dbReference>
<dbReference type="GO" id="GO:0009288">
    <property type="term" value="C:bacterial-type flagellum"/>
    <property type="evidence" value="ECO:0007669"/>
    <property type="project" value="InterPro"/>
</dbReference>
<dbReference type="STRING" id="887062.HGR_16590"/>
<dbReference type="Proteomes" id="UP000016368">
    <property type="component" value="Unassembled WGS sequence"/>
</dbReference>
<keyword evidence="5 10" id="KW-0145">Chemotaxis</keyword>
<dbReference type="EC" id="3.1.3.-" evidence="10"/>
<keyword evidence="6 10" id="KW-0283">Flagellar rotation</keyword>